<organism evidence="2 3">
    <name type="scientific">Robiginitalea myxolifaciens</name>
    <dbReference type="NCBI Taxonomy" id="400055"/>
    <lineage>
        <taxon>Bacteria</taxon>
        <taxon>Pseudomonadati</taxon>
        <taxon>Bacteroidota</taxon>
        <taxon>Flavobacteriia</taxon>
        <taxon>Flavobacteriales</taxon>
        <taxon>Flavobacteriaceae</taxon>
        <taxon>Robiginitalea</taxon>
    </lineage>
</organism>
<evidence type="ECO:0000259" key="1">
    <source>
        <dbReference type="Pfam" id="PF06439"/>
    </source>
</evidence>
<dbReference type="AlphaFoldDB" id="A0A1I6FZD1"/>
<dbReference type="RefSeq" id="WP_092981075.1">
    <property type="nucleotide sequence ID" value="NZ_FOYQ01000001.1"/>
</dbReference>
<dbReference type="Pfam" id="PF06439">
    <property type="entry name" value="3keto-disac_hyd"/>
    <property type="match status" value="1"/>
</dbReference>
<evidence type="ECO:0000313" key="2">
    <source>
        <dbReference type="EMBL" id="SFR35256.1"/>
    </source>
</evidence>
<dbReference type="SUPFAM" id="SSF49899">
    <property type="entry name" value="Concanavalin A-like lectins/glucanases"/>
    <property type="match status" value="1"/>
</dbReference>
<reference evidence="2 3" key="1">
    <citation type="submission" date="2016-10" db="EMBL/GenBank/DDBJ databases">
        <authorList>
            <person name="de Groot N.N."/>
        </authorList>
    </citation>
    <scope>NUCLEOTIDE SEQUENCE [LARGE SCALE GENOMIC DNA]</scope>
    <source>
        <strain evidence="2 3">DSM 21019</strain>
    </source>
</reference>
<name>A0A1I6FZD1_9FLAO</name>
<accession>A0A1I6FZD1</accession>
<dbReference type="EMBL" id="FOYQ01000001">
    <property type="protein sequence ID" value="SFR35256.1"/>
    <property type="molecule type" value="Genomic_DNA"/>
</dbReference>
<gene>
    <name evidence="2" type="ORF">SAMN04490243_0962</name>
</gene>
<dbReference type="GO" id="GO:0004553">
    <property type="term" value="F:hydrolase activity, hydrolyzing O-glycosyl compounds"/>
    <property type="evidence" value="ECO:0007669"/>
    <property type="project" value="UniProtKB-ARBA"/>
</dbReference>
<feature type="domain" description="3-keto-alpha-glucoside-1,2-lyase/3-keto-2-hydroxy-glucal hydratase" evidence="1">
    <location>
        <begin position="44"/>
        <end position="249"/>
    </location>
</feature>
<keyword evidence="3" id="KW-1185">Reference proteome</keyword>
<dbReference type="InterPro" id="IPR013320">
    <property type="entry name" value="ConA-like_dom_sf"/>
</dbReference>
<sequence>MRKSTLGLLALMLVALACKGKEESREPAMAAASEEAEPIAENPEWTVLFDGSSLDAWKAYNGDAIPDAWSVEDGALVFTPPTERIEGQNYNIVTRQEFSNFVLSLEWRISEGGNSGIFWGVAEGEQYGQPYVTGPEIQVLDNEKHPDAKAGTTHQAGALYDMVAPASDVTVPVGEWNQVEITVDYANEAGKVVLNGTEIVSFPLGNEAWDAMVAKSKFADWEGFGAFHTGKIGLQDHGDVVSYRNIKIKSLD</sequence>
<dbReference type="Proteomes" id="UP000199534">
    <property type="component" value="Unassembled WGS sequence"/>
</dbReference>
<dbReference type="GO" id="GO:0005975">
    <property type="term" value="P:carbohydrate metabolic process"/>
    <property type="evidence" value="ECO:0007669"/>
    <property type="project" value="UniProtKB-ARBA"/>
</dbReference>
<dbReference type="STRING" id="400055.SAMN04490243_0962"/>
<proteinExistence type="predicted"/>
<dbReference type="OrthoDB" id="9806233at2"/>
<evidence type="ECO:0000313" key="3">
    <source>
        <dbReference type="Proteomes" id="UP000199534"/>
    </source>
</evidence>
<dbReference type="InterPro" id="IPR010496">
    <property type="entry name" value="AL/BT2_dom"/>
</dbReference>
<dbReference type="Gene3D" id="2.60.120.560">
    <property type="entry name" value="Exo-inulinase, domain 1"/>
    <property type="match status" value="1"/>
</dbReference>
<dbReference type="PROSITE" id="PS51257">
    <property type="entry name" value="PROKAR_LIPOPROTEIN"/>
    <property type="match status" value="1"/>
</dbReference>
<protein>
    <recommendedName>
        <fullName evidence="1">3-keto-alpha-glucoside-1,2-lyase/3-keto-2-hydroxy-glucal hydratase domain-containing protein</fullName>
    </recommendedName>
</protein>